<comment type="caution">
    <text evidence="1">The sequence shown here is derived from an EMBL/GenBank/DDBJ whole genome shotgun (WGS) entry which is preliminary data.</text>
</comment>
<accession>A0A371FGU2</accession>
<feature type="non-terminal residue" evidence="1">
    <location>
        <position position="1"/>
    </location>
</feature>
<evidence type="ECO:0000313" key="2">
    <source>
        <dbReference type="Proteomes" id="UP000257109"/>
    </source>
</evidence>
<reference evidence="1" key="1">
    <citation type="submission" date="2018-05" db="EMBL/GenBank/DDBJ databases">
        <title>Draft genome of Mucuna pruriens seed.</title>
        <authorList>
            <person name="Nnadi N.E."/>
            <person name="Vos R."/>
            <person name="Hasami M.H."/>
            <person name="Devisetty U.K."/>
            <person name="Aguiy J.C."/>
        </authorList>
    </citation>
    <scope>NUCLEOTIDE SEQUENCE [LARGE SCALE GENOMIC DNA]</scope>
    <source>
        <strain evidence="1">JCA_2017</strain>
    </source>
</reference>
<dbReference type="AlphaFoldDB" id="A0A371FGU2"/>
<keyword evidence="2" id="KW-1185">Reference proteome</keyword>
<organism evidence="1 2">
    <name type="scientific">Mucuna pruriens</name>
    <name type="common">Velvet bean</name>
    <name type="synonym">Dolichos pruriens</name>
    <dbReference type="NCBI Taxonomy" id="157652"/>
    <lineage>
        <taxon>Eukaryota</taxon>
        <taxon>Viridiplantae</taxon>
        <taxon>Streptophyta</taxon>
        <taxon>Embryophyta</taxon>
        <taxon>Tracheophyta</taxon>
        <taxon>Spermatophyta</taxon>
        <taxon>Magnoliopsida</taxon>
        <taxon>eudicotyledons</taxon>
        <taxon>Gunneridae</taxon>
        <taxon>Pentapetalae</taxon>
        <taxon>rosids</taxon>
        <taxon>fabids</taxon>
        <taxon>Fabales</taxon>
        <taxon>Fabaceae</taxon>
        <taxon>Papilionoideae</taxon>
        <taxon>50 kb inversion clade</taxon>
        <taxon>NPAAA clade</taxon>
        <taxon>indigoferoid/millettioid clade</taxon>
        <taxon>Phaseoleae</taxon>
        <taxon>Mucuna</taxon>
    </lineage>
</organism>
<dbReference type="EMBL" id="QJKJ01009163">
    <property type="protein sequence ID" value="RDX77460.1"/>
    <property type="molecule type" value="Genomic_DNA"/>
</dbReference>
<protein>
    <submittedName>
        <fullName evidence="1">Uncharacterized protein</fullName>
    </submittedName>
</protein>
<dbReference type="OrthoDB" id="999762at2759"/>
<sequence length="188" mass="21262">MNIGVVVLVSSQLHLEHAYRLAPHHQDRKEHVYMSGEGFLDACPLDDPSKGLYGTSTELATPNIMFQPWCIRYPEWEQAQSYELKSRLTHLLPIFHGLAGSMLHPNEVVVASNQRLENKITELNSFIKQLAIEQHHISPPIRVCGNCASLEHPIDVCPIFQDTEPNNAKVATMIGGEQYKQPYDQYST</sequence>
<gene>
    <name evidence="1" type="ORF">CR513_42414</name>
</gene>
<name>A0A371FGU2_MUCPR</name>
<proteinExistence type="predicted"/>
<evidence type="ECO:0000313" key="1">
    <source>
        <dbReference type="EMBL" id="RDX77460.1"/>
    </source>
</evidence>
<dbReference type="Proteomes" id="UP000257109">
    <property type="component" value="Unassembled WGS sequence"/>
</dbReference>